<dbReference type="InterPro" id="IPR029063">
    <property type="entry name" value="SAM-dependent_MTases_sf"/>
</dbReference>
<reference evidence="1 2" key="1">
    <citation type="journal article" date="2016" name="Nat. Commun.">
        <title>Thousands of microbial genomes shed light on interconnected biogeochemical processes in an aquifer system.</title>
        <authorList>
            <person name="Anantharaman K."/>
            <person name="Brown C.T."/>
            <person name="Hug L.A."/>
            <person name="Sharon I."/>
            <person name="Castelle C.J."/>
            <person name="Probst A.J."/>
            <person name="Thomas B.C."/>
            <person name="Singh A."/>
            <person name="Wilkins M.J."/>
            <person name="Karaoz U."/>
            <person name="Brodie E.L."/>
            <person name="Williams K.H."/>
            <person name="Hubbard S.S."/>
            <person name="Banfield J.F."/>
        </authorList>
    </citation>
    <scope>NUCLEOTIDE SEQUENCE [LARGE SCALE GENOMIC DNA]</scope>
</reference>
<accession>A0A1F5EX69</accession>
<gene>
    <name evidence="1" type="ORF">A2703_00515</name>
</gene>
<name>A0A1F5EX69_9BACT</name>
<dbReference type="AlphaFoldDB" id="A0A1F5EX69"/>
<evidence type="ECO:0000313" key="1">
    <source>
        <dbReference type="EMBL" id="OGD71982.1"/>
    </source>
</evidence>
<dbReference type="EMBL" id="MFAG01000017">
    <property type="protein sequence ID" value="OGD71982.1"/>
    <property type="molecule type" value="Genomic_DNA"/>
</dbReference>
<comment type="caution">
    <text evidence="1">The sequence shown here is derived from an EMBL/GenBank/DDBJ whole genome shotgun (WGS) entry which is preliminary data.</text>
</comment>
<organism evidence="1 2">
    <name type="scientific">Candidatus Collierbacteria bacterium RIFCSPHIGHO2_01_FULL_50_25</name>
    <dbReference type="NCBI Taxonomy" id="1817722"/>
    <lineage>
        <taxon>Bacteria</taxon>
        <taxon>Candidatus Collieribacteriota</taxon>
    </lineage>
</organism>
<dbReference type="STRING" id="1817722.A2703_00515"/>
<protein>
    <recommendedName>
        <fullName evidence="3">Methyltransferase domain-containing protein</fullName>
    </recommendedName>
</protein>
<proteinExistence type="predicted"/>
<evidence type="ECO:0000313" key="2">
    <source>
        <dbReference type="Proteomes" id="UP000177979"/>
    </source>
</evidence>
<dbReference type="Proteomes" id="UP000177979">
    <property type="component" value="Unassembled WGS sequence"/>
</dbReference>
<evidence type="ECO:0008006" key="3">
    <source>
        <dbReference type="Google" id="ProtNLM"/>
    </source>
</evidence>
<sequence>MRETTYSGAGVFDRPLSDYEKVFRPLLNEKGFLETLETIPGRKHLVLDLMTSGFNLTDFLGKAASLAVGLQRSDVMTVEDLAKRGVTYLHADLTDRLTWREIDRWLDGDQLSLVMSRPEGALYDSFWNFENFWNLLVWPTLERLAPGGYLFFQTPYRFYIGEGDSNFGEYAKRWRLNTTYRVDEMERLETFIFGLNGCGFEAEVGVANLRPIPRPYFDLLMRVRNTA</sequence>
<dbReference type="SUPFAM" id="SSF53335">
    <property type="entry name" value="S-adenosyl-L-methionine-dependent methyltransferases"/>
    <property type="match status" value="1"/>
</dbReference>